<proteinExistence type="inferred from homology"/>
<dbReference type="PRINTS" id="PR00262">
    <property type="entry name" value="IL1HBGF"/>
</dbReference>
<evidence type="ECO:0000313" key="5">
    <source>
        <dbReference type="Ensembl" id="ENSEBUP00000022421.1"/>
    </source>
</evidence>
<comment type="similarity">
    <text evidence="1 3">Belongs to the heparin-binding growth factors family.</text>
</comment>
<dbReference type="SMART" id="SM00442">
    <property type="entry name" value="FGF"/>
    <property type="match status" value="1"/>
</dbReference>
<evidence type="ECO:0000256" key="1">
    <source>
        <dbReference type="ARBA" id="ARBA00007936"/>
    </source>
</evidence>
<dbReference type="Gene3D" id="2.80.10.50">
    <property type="match status" value="1"/>
</dbReference>
<dbReference type="PRINTS" id="PR00263">
    <property type="entry name" value="HBGFFGF"/>
</dbReference>
<keyword evidence="2" id="KW-0339">Growth factor</keyword>
<feature type="signal peptide" evidence="4">
    <location>
        <begin position="1"/>
        <end position="37"/>
    </location>
</feature>
<evidence type="ECO:0000313" key="6">
    <source>
        <dbReference type="Proteomes" id="UP000694388"/>
    </source>
</evidence>
<dbReference type="Proteomes" id="UP000694388">
    <property type="component" value="Unplaced"/>
</dbReference>
<dbReference type="SUPFAM" id="SSF50353">
    <property type="entry name" value="Cytokine"/>
    <property type="match status" value="1"/>
</dbReference>
<reference evidence="5" key="2">
    <citation type="submission" date="2025-09" db="UniProtKB">
        <authorList>
            <consortium name="Ensembl"/>
        </authorList>
    </citation>
    <scope>IDENTIFICATION</scope>
</reference>
<dbReference type="GO" id="GO:0008083">
    <property type="term" value="F:growth factor activity"/>
    <property type="evidence" value="ECO:0007669"/>
    <property type="project" value="UniProtKB-KW"/>
</dbReference>
<dbReference type="Pfam" id="PF00167">
    <property type="entry name" value="FGF"/>
    <property type="match status" value="1"/>
</dbReference>
<accession>A0A8C4WZJ8</accession>
<name>A0A8C4WZJ8_EPTBU</name>
<dbReference type="GeneTree" id="ENSGT00940000158907"/>
<evidence type="ECO:0000256" key="2">
    <source>
        <dbReference type="ARBA" id="ARBA00023030"/>
    </source>
</evidence>
<feature type="chain" id="PRO_5034095115" description="Fibroblast growth factor" evidence="4">
    <location>
        <begin position="38"/>
        <end position="206"/>
    </location>
</feature>
<evidence type="ECO:0000256" key="3">
    <source>
        <dbReference type="RuleBase" id="RU049442"/>
    </source>
</evidence>
<keyword evidence="4" id="KW-0732">Signal</keyword>
<sequence>MWRWMLSQRRLPLRSAAACKSRWSLLLLLCLPCFALAWVPEQSFTAKVALHYPNSSTSSSSLERHARSYKHLEGDVRRRRLFSATKFFLKIERNGKVRGTRKKNSPHSVMEISSVNIGVVAVKGVYSNFYLAMNKKGKLHSTKNYSENCKFKERIEENGYNTYAAMKWKRKGKQMFVALNGKGSPRRGHRTRRKHLSAHFLPILVL</sequence>
<evidence type="ECO:0000256" key="4">
    <source>
        <dbReference type="SAM" id="SignalP"/>
    </source>
</evidence>
<dbReference type="PROSITE" id="PS00247">
    <property type="entry name" value="HBGF_FGF"/>
    <property type="match status" value="1"/>
</dbReference>
<protein>
    <recommendedName>
        <fullName evidence="3">Fibroblast growth factor</fullName>
        <shortName evidence="3">FGF</shortName>
    </recommendedName>
</protein>
<dbReference type="FunFam" id="2.80.10.50:FF:000004">
    <property type="entry name" value="Fibroblast growth factor"/>
    <property type="match status" value="1"/>
</dbReference>
<dbReference type="PANTHER" id="PTHR11486">
    <property type="entry name" value="FIBROBLAST GROWTH FACTOR"/>
    <property type="match status" value="1"/>
</dbReference>
<organism evidence="5 6">
    <name type="scientific">Eptatretus burgeri</name>
    <name type="common">Inshore hagfish</name>
    <dbReference type="NCBI Taxonomy" id="7764"/>
    <lineage>
        <taxon>Eukaryota</taxon>
        <taxon>Metazoa</taxon>
        <taxon>Chordata</taxon>
        <taxon>Craniata</taxon>
        <taxon>Vertebrata</taxon>
        <taxon>Cyclostomata</taxon>
        <taxon>Myxini</taxon>
        <taxon>Myxiniformes</taxon>
        <taxon>Myxinidae</taxon>
        <taxon>Eptatretinae</taxon>
        <taxon>Eptatretus</taxon>
    </lineage>
</organism>
<dbReference type="Ensembl" id="ENSEBUT00000022997.1">
    <property type="protein sequence ID" value="ENSEBUP00000022421.1"/>
    <property type="gene ID" value="ENSEBUG00000013816.1"/>
</dbReference>
<dbReference type="AlphaFoldDB" id="A0A8C4WZJ8"/>
<reference evidence="5" key="1">
    <citation type="submission" date="2025-08" db="UniProtKB">
        <authorList>
            <consortium name="Ensembl"/>
        </authorList>
    </citation>
    <scope>IDENTIFICATION</scope>
</reference>
<dbReference type="InterPro" id="IPR002209">
    <property type="entry name" value="Fibroblast_GF_fam"/>
</dbReference>
<keyword evidence="6" id="KW-1185">Reference proteome</keyword>
<dbReference type="InterPro" id="IPR008996">
    <property type="entry name" value="IL1/FGF"/>
</dbReference>
<dbReference type="OMA" id="WALERHT"/>